<evidence type="ECO:0000256" key="1">
    <source>
        <dbReference type="SAM" id="MobiDB-lite"/>
    </source>
</evidence>
<accession>A0A0C6F4J7</accession>
<dbReference type="Proteomes" id="UP000061432">
    <property type="component" value="Chromosome"/>
</dbReference>
<evidence type="ECO:0000313" key="2">
    <source>
        <dbReference type="EMBL" id="BAQ47636.1"/>
    </source>
</evidence>
<dbReference type="AlphaFoldDB" id="A0A0C6F4J7"/>
<name>A0A0C6F4J7_9HYPH</name>
<sequence length="204" mass="21316">MSDEKPSQEAHARRPTMKAGNRNLVVMTDVDGVPWGVALGDDVVPEHEGGCHGLRDWLGIQDDAPTVADGLCHPITPGPDQALMQPATRDLATLIVLNRPSAAGWPPGKDVRPRDVLDGAFCDECRVDDALVTAHDRGIAVPAAFKPADRKLLGDTADSMAAGRLAIADASAVRVGPMRVLVDKAGERLPPGGGMDGLGGPSTR</sequence>
<dbReference type="PATRIC" id="fig|270351.10.peg.4505"/>
<dbReference type="EMBL" id="AP014704">
    <property type="protein sequence ID" value="BAQ47636.1"/>
    <property type="molecule type" value="Genomic_DNA"/>
</dbReference>
<feature type="compositionally biased region" description="Gly residues" evidence="1">
    <location>
        <begin position="191"/>
        <end position="204"/>
    </location>
</feature>
<feature type="region of interest" description="Disordered" evidence="1">
    <location>
        <begin position="184"/>
        <end position="204"/>
    </location>
</feature>
<dbReference type="STRING" id="270351.Maq22A_c23410"/>
<evidence type="ECO:0000313" key="3">
    <source>
        <dbReference type="Proteomes" id="UP000061432"/>
    </source>
</evidence>
<organism evidence="2 3">
    <name type="scientific">Methylobacterium aquaticum</name>
    <dbReference type="NCBI Taxonomy" id="270351"/>
    <lineage>
        <taxon>Bacteria</taxon>
        <taxon>Pseudomonadati</taxon>
        <taxon>Pseudomonadota</taxon>
        <taxon>Alphaproteobacteria</taxon>
        <taxon>Hyphomicrobiales</taxon>
        <taxon>Methylobacteriaceae</taxon>
        <taxon>Methylobacterium</taxon>
    </lineage>
</organism>
<feature type="compositionally biased region" description="Basic and acidic residues" evidence="1">
    <location>
        <begin position="1"/>
        <end position="12"/>
    </location>
</feature>
<proteinExistence type="predicted"/>
<protein>
    <submittedName>
        <fullName evidence="2">Uncharacterized protein</fullName>
    </submittedName>
</protein>
<reference evidence="2 3" key="1">
    <citation type="journal article" date="2015" name="Genome Announc.">
        <title>Complete Genome Sequence of Methylobacterium aquaticum Strain 22A, Isolated from Racomitrium japonicum Moss.</title>
        <authorList>
            <person name="Tani A."/>
            <person name="Ogura Y."/>
            <person name="Hayashi T."/>
            <person name="Kimbara K."/>
        </authorList>
    </citation>
    <scope>NUCLEOTIDE SEQUENCE [LARGE SCALE GENOMIC DNA]</scope>
    <source>
        <strain evidence="2 3">MA-22A</strain>
    </source>
</reference>
<dbReference type="KEGG" id="maqu:Maq22A_c23410"/>
<feature type="region of interest" description="Disordered" evidence="1">
    <location>
        <begin position="1"/>
        <end position="20"/>
    </location>
</feature>
<reference evidence="3" key="2">
    <citation type="submission" date="2015-01" db="EMBL/GenBank/DDBJ databases">
        <title>Complete genome sequence of Methylobacterium aquaticum strain 22A.</title>
        <authorList>
            <person name="Tani A."/>
            <person name="Ogura Y."/>
            <person name="Hayashi T."/>
        </authorList>
    </citation>
    <scope>NUCLEOTIDE SEQUENCE [LARGE SCALE GENOMIC DNA]</scope>
    <source>
        <strain evidence="3">MA-22A</strain>
    </source>
</reference>
<gene>
    <name evidence="2" type="ORF">Maq22A_c23410</name>
</gene>